<dbReference type="EMBL" id="CP036164">
    <property type="protein sequence ID" value="QBF46224.1"/>
    <property type="molecule type" value="Genomic_DNA"/>
</dbReference>
<protein>
    <submittedName>
        <fullName evidence="8">RDD family protein</fullName>
    </submittedName>
</protein>
<keyword evidence="5 6" id="KW-0472">Membrane</keyword>
<dbReference type="Proteomes" id="UP000290408">
    <property type="component" value="Chromosome"/>
</dbReference>
<evidence type="ECO:0000313" key="8">
    <source>
        <dbReference type="EMBL" id="QBF46224.1"/>
    </source>
</evidence>
<dbReference type="Pfam" id="PF06271">
    <property type="entry name" value="RDD"/>
    <property type="match status" value="1"/>
</dbReference>
<dbReference type="GO" id="GO:0005886">
    <property type="term" value="C:plasma membrane"/>
    <property type="evidence" value="ECO:0007669"/>
    <property type="project" value="UniProtKB-SubCell"/>
</dbReference>
<keyword evidence="3 6" id="KW-0812">Transmembrane</keyword>
<keyword evidence="2" id="KW-1003">Cell membrane</keyword>
<evidence type="ECO:0000259" key="7">
    <source>
        <dbReference type="Pfam" id="PF06271"/>
    </source>
</evidence>
<evidence type="ECO:0000256" key="6">
    <source>
        <dbReference type="SAM" id="Phobius"/>
    </source>
</evidence>
<evidence type="ECO:0000256" key="4">
    <source>
        <dbReference type="ARBA" id="ARBA00022989"/>
    </source>
</evidence>
<reference evidence="8 9" key="1">
    <citation type="submission" date="2019-02" db="EMBL/GenBank/DDBJ databases">
        <title>Genomic data mining of an Antarctic deep-sea actinobacterium, Janibacterlimosus P3-3-X1.</title>
        <authorList>
            <person name="Liao L."/>
            <person name="Chen B."/>
        </authorList>
    </citation>
    <scope>NUCLEOTIDE SEQUENCE [LARGE SCALE GENOMIC DNA]</scope>
    <source>
        <strain evidence="8 9">P3-3-X1</strain>
    </source>
</reference>
<dbReference type="AlphaFoldDB" id="A0A4P6MRS1"/>
<evidence type="ECO:0000256" key="3">
    <source>
        <dbReference type="ARBA" id="ARBA00022692"/>
    </source>
</evidence>
<dbReference type="PANTHER" id="PTHR36115">
    <property type="entry name" value="PROLINE-RICH ANTIGEN HOMOLOG-RELATED"/>
    <property type="match status" value="1"/>
</dbReference>
<dbReference type="STRING" id="1216970.GCA_001570985_02074"/>
<feature type="transmembrane region" description="Helical" evidence="6">
    <location>
        <begin position="133"/>
        <end position="151"/>
    </location>
</feature>
<comment type="subcellular location">
    <subcellularLocation>
        <location evidence="1">Cell membrane</location>
        <topology evidence="1">Multi-pass membrane protein</topology>
    </subcellularLocation>
</comment>
<dbReference type="OrthoDB" id="5187110at2"/>
<feature type="transmembrane region" description="Helical" evidence="6">
    <location>
        <begin position="59"/>
        <end position="81"/>
    </location>
</feature>
<organism evidence="8 9">
    <name type="scientific">Janibacter limosus</name>
    <dbReference type="NCBI Taxonomy" id="53458"/>
    <lineage>
        <taxon>Bacteria</taxon>
        <taxon>Bacillati</taxon>
        <taxon>Actinomycetota</taxon>
        <taxon>Actinomycetes</taxon>
        <taxon>Micrococcales</taxon>
        <taxon>Intrasporangiaceae</taxon>
        <taxon>Janibacter</taxon>
    </lineage>
</organism>
<keyword evidence="4 6" id="KW-1133">Transmembrane helix</keyword>
<evidence type="ECO:0000256" key="1">
    <source>
        <dbReference type="ARBA" id="ARBA00004651"/>
    </source>
</evidence>
<dbReference type="InterPro" id="IPR010432">
    <property type="entry name" value="RDD"/>
</dbReference>
<dbReference type="KEGG" id="jli:EXU32_08140"/>
<sequence>MLHGTGAHLLHGDPTQRGARAVGRSVTWRRRLPRVSSAAGRPVPTPHEGGTRAPFGRRVIALVIDWAACLLIVQGLIGSVVELSPSAFSFAPLGLLFLLNVVGVTLGGATFGHRLMGLQVVPLHGEWVTPLRAAARAALLCLFIPALVVLGDDGRGLHDRAAGTRITRR</sequence>
<evidence type="ECO:0000256" key="2">
    <source>
        <dbReference type="ARBA" id="ARBA00022475"/>
    </source>
</evidence>
<keyword evidence="9" id="KW-1185">Reference proteome</keyword>
<name>A0A4P6MRS1_9MICO</name>
<proteinExistence type="predicted"/>
<feature type="domain" description="RDD" evidence="7">
    <location>
        <begin position="53"/>
        <end position="163"/>
    </location>
</feature>
<evidence type="ECO:0000256" key="5">
    <source>
        <dbReference type="ARBA" id="ARBA00023136"/>
    </source>
</evidence>
<feature type="transmembrane region" description="Helical" evidence="6">
    <location>
        <begin position="87"/>
        <end position="112"/>
    </location>
</feature>
<evidence type="ECO:0000313" key="9">
    <source>
        <dbReference type="Proteomes" id="UP000290408"/>
    </source>
</evidence>
<dbReference type="PANTHER" id="PTHR36115:SF6">
    <property type="entry name" value="PROLINE-RICH ANTIGEN HOMOLOG"/>
    <property type="match status" value="1"/>
</dbReference>
<dbReference type="InterPro" id="IPR051791">
    <property type="entry name" value="Pra-immunoreactive"/>
</dbReference>
<gene>
    <name evidence="8" type="ORF">EXU32_08140</name>
</gene>
<accession>A0A4P6MRS1</accession>